<accession>A0A8J5H299</accession>
<organism evidence="1 2">
    <name type="scientific">Zingiber officinale</name>
    <name type="common">Ginger</name>
    <name type="synonym">Amomum zingiber</name>
    <dbReference type="NCBI Taxonomy" id="94328"/>
    <lineage>
        <taxon>Eukaryota</taxon>
        <taxon>Viridiplantae</taxon>
        <taxon>Streptophyta</taxon>
        <taxon>Embryophyta</taxon>
        <taxon>Tracheophyta</taxon>
        <taxon>Spermatophyta</taxon>
        <taxon>Magnoliopsida</taxon>
        <taxon>Liliopsida</taxon>
        <taxon>Zingiberales</taxon>
        <taxon>Zingiberaceae</taxon>
        <taxon>Zingiber</taxon>
    </lineage>
</organism>
<sequence length="88" mass="10736">MEKKLLRMPQLELLRSMETVFHFLMSSLKYERSSYMLNIILKLLYTVISLQHSQRPRWALIDKAYMQNTWRLLQSSYRGFARMTIYLN</sequence>
<proteinExistence type="predicted"/>
<evidence type="ECO:0000313" key="2">
    <source>
        <dbReference type="Proteomes" id="UP000734854"/>
    </source>
</evidence>
<keyword evidence="2" id="KW-1185">Reference proteome</keyword>
<name>A0A8J5H299_ZINOF</name>
<protein>
    <submittedName>
        <fullName evidence="1">Uncharacterized protein</fullName>
    </submittedName>
</protein>
<comment type="caution">
    <text evidence="1">The sequence shown here is derived from an EMBL/GenBank/DDBJ whole genome shotgun (WGS) entry which is preliminary data.</text>
</comment>
<dbReference type="Proteomes" id="UP000734854">
    <property type="component" value="Unassembled WGS sequence"/>
</dbReference>
<dbReference type="EMBL" id="JACMSC010000006">
    <property type="protein sequence ID" value="KAG6518563.1"/>
    <property type="molecule type" value="Genomic_DNA"/>
</dbReference>
<reference evidence="1 2" key="1">
    <citation type="submission" date="2020-08" db="EMBL/GenBank/DDBJ databases">
        <title>Plant Genome Project.</title>
        <authorList>
            <person name="Zhang R.-G."/>
        </authorList>
    </citation>
    <scope>NUCLEOTIDE SEQUENCE [LARGE SCALE GENOMIC DNA]</scope>
    <source>
        <tissue evidence="1">Rhizome</tissue>
    </source>
</reference>
<evidence type="ECO:0000313" key="1">
    <source>
        <dbReference type="EMBL" id="KAG6518563.1"/>
    </source>
</evidence>
<dbReference type="AlphaFoldDB" id="A0A8J5H299"/>
<gene>
    <name evidence="1" type="ORF">ZIOFF_022043</name>
</gene>